<dbReference type="NCBIfam" id="TIGR02284">
    <property type="entry name" value="PA2169 family four-helix-bundle protein"/>
    <property type="match status" value="1"/>
</dbReference>
<sequence>MENREKTVEVLNDLIEINNDRADGFEKASADIKEENIDLKAVFDKLASESRTNVIELAGLVGENGEKPDSGNTILGTLHRAWIDIKAGFGGDDRHSILAECERGEDAIKKSYRDALQENELEAGVREVLLSQQQGVNAGHDAIKALRDAQKVID</sequence>
<dbReference type="InterPro" id="IPR009078">
    <property type="entry name" value="Ferritin-like_SF"/>
</dbReference>
<dbReference type="RefSeq" id="WP_378960325.1">
    <property type="nucleotide sequence ID" value="NZ_JBHRXC010000016.1"/>
</dbReference>
<dbReference type="InterPro" id="IPR016920">
    <property type="entry name" value="UCP029477"/>
</dbReference>
<dbReference type="EMBL" id="JBHSBY010000091">
    <property type="protein sequence ID" value="MFC4196984.1"/>
    <property type="molecule type" value="Genomic_DNA"/>
</dbReference>
<keyword evidence="3" id="KW-1185">Reference proteome</keyword>
<evidence type="ECO:0000313" key="3">
    <source>
        <dbReference type="Proteomes" id="UP001595792"/>
    </source>
</evidence>
<proteinExistence type="predicted"/>
<dbReference type="Gene3D" id="1.20.1260.10">
    <property type="match status" value="1"/>
</dbReference>
<dbReference type="SUPFAM" id="SSF47240">
    <property type="entry name" value="Ferritin-like"/>
    <property type="match status" value="1"/>
</dbReference>
<organism evidence="2 3">
    <name type="scientific">Pedobacter jamesrossensis</name>
    <dbReference type="NCBI Taxonomy" id="1908238"/>
    <lineage>
        <taxon>Bacteria</taxon>
        <taxon>Pseudomonadati</taxon>
        <taxon>Bacteroidota</taxon>
        <taxon>Sphingobacteriia</taxon>
        <taxon>Sphingobacteriales</taxon>
        <taxon>Sphingobacteriaceae</taxon>
        <taxon>Pedobacter</taxon>
    </lineage>
</organism>
<reference evidence="3" key="1">
    <citation type="journal article" date="2019" name="Int. J. Syst. Evol. Microbiol.">
        <title>The Global Catalogue of Microorganisms (GCM) 10K type strain sequencing project: providing services to taxonomists for standard genome sequencing and annotation.</title>
        <authorList>
            <consortium name="The Broad Institute Genomics Platform"/>
            <consortium name="The Broad Institute Genome Sequencing Center for Infectious Disease"/>
            <person name="Wu L."/>
            <person name="Ma J."/>
        </authorList>
    </citation>
    <scope>NUCLEOTIDE SEQUENCE [LARGE SCALE GENOMIC DNA]</scope>
    <source>
        <strain evidence="3">CCM 8689</strain>
    </source>
</reference>
<dbReference type="InterPro" id="IPR011971">
    <property type="entry name" value="CHP02284"/>
</dbReference>
<dbReference type="PIRSF" id="PIRSF029477">
    <property type="entry name" value="UCP029477"/>
    <property type="match status" value="1"/>
</dbReference>
<accession>A0ABV8NJQ8</accession>
<feature type="domain" description="DUF2383" evidence="1">
    <location>
        <begin position="7"/>
        <end position="118"/>
    </location>
</feature>
<evidence type="ECO:0000313" key="2">
    <source>
        <dbReference type="EMBL" id="MFC4196984.1"/>
    </source>
</evidence>
<dbReference type="InterPro" id="IPR012347">
    <property type="entry name" value="Ferritin-like"/>
</dbReference>
<protein>
    <submittedName>
        <fullName evidence="2">PA2169 family four-helix-bundle protein</fullName>
    </submittedName>
</protein>
<gene>
    <name evidence="2" type="ORF">ACFOUY_09770</name>
</gene>
<dbReference type="Pfam" id="PF09537">
    <property type="entry name" value="DUF2383"/>
    <property type="match status" value="1"/>
</dbReference>
<comment type="caution">
    <text evidence="2">The sequence shown here is derived from an EMBL/GenBank/DDBJ whole genome shotgun (WGS) entry which is preliminary data.</text>
</comment>
<evidence type="ECO:0000259" key="1">
    <source>
        <dbReference type="Pfam" id="PF09537"/>
    </source>
</evidence>
<name>A0ABV8NJQ8_9SPHI</name>
<dbReference type="InterPro" id="IPR019052">
    <property type="entry name" value="DUF2383"/>
</dbReference>
<dbReference type="Proteomes" id="UP001595792">
    <property type="component" value="Unassembled WGS sequence"/>
</dbReference>